<accession>A0A9P7RD73</accession>
<protein>
    <submittedName>
        <fullName evidence="1">Uncharacterized protein</fullName>
    </submittedName>
</protein>
<evidence type="ECO:0000313" key="2">
    <source>
        <dbReference type="Proteomes" id="UP000699042"/>
    </source>
</evidence>
<reference evidence="1" key="1">
    <citation type="submission" date="2021-05" db="EMBL/GenBank/DDBJ databases">
        <title>Comparative genomics of three Colletotrichum scovillei strains and genetic complementation revealed genes involved fungal growth and virulence on chili pepper.</title>
        <authorList>
            <person name="Hsieh D.-K."/>
            <person name="Chuang S.-C."/>
            <person name="Chen C.-Y."/>
            <person name="Chao Y.-T."/>
            <person name="Lu M.-Y.J."/>
            <person name="Lee M.-H."/>
            <person name="Shih M.-C."/>
        </authorList>
    </citation>
    <scope>NUCLEOTIDE SEQUENCE</scope>
    <source>
        <strain evidence="1">Coll-153</strain>
    </source>
</reference>
<comment type="caution">
    <text evidence="1">The sequence shown here is derived from an EMBL/GenBank/DDBJ whole genome shotgun (WGS) entry which is preliminary data.</text>
</comment>
<keyword evidence="2" id="KW-1185">Reference proteome</keyword>
<proteinExistence type="predicted"/>
<organism evidence="1 2">
    <name type="scientific">Colletotrichum scovillei</name>
    <dbReference type="NCBI Taxonomy" id="1209932"/>
    <lineage>
        <taxon>Eukaryota</taxon>
        <taxon>Fungi</taxon>
        <taxon>Dikarya</taxon>
        <taxon>Ascomycota</taxon>
        <taxon>Pezizomycotina</taxon>
        <taxon>Sordariomycetes</taxon>
        <taxon>Hypocreomycetidae</taxon>
        <taxon>Glomerellales</taxon>
        <taxon>Glomerellaceae</taxon>
        <taxon>Colletotrichum</taxon>
        <taxon>Colletotrichum acutatum species complex</taxon>
    </lineage>
</organism>
<dbReference type="AlphaFoldDB" id="A0A9P7RD73"/>
<evidence type="ECO:0000313" key="1">
    <source>
        <dbReference type="EMBL" id="KAG7055161.1"/>
    </source>
</evidence>
<dbReference type="EMBL" id="JAESDN010000002">
    <property type="protein sequence ID" value="KAG7055161.1"/>
    <property type="molecule type" value="Genomic_DNA"/>
</dbReference>
<dbReference type="Proteomes" id="UP000699042">
    <property type="component" value="Unassembled WGS sequence"/>
</dbReference>
<name>A0A9P7RD73_9PEZI</name>
<sequence length="78" mass="8307">MEAAPPLPTGAGLCFFSQVLLRATTRRVRNAVAGHSSYGLAIEARGKARTVEAVGFVQLMRQSCVDRWKASAVSAVES</sequence>
<gene>
    <name evidence="1" type="ORF">JMJ77_007627</name>
</gene>